<feature type="region of interest" description="Disordered" evidence="5">
    <location>
        <begin position="156"/>
        <end position="199"/>
    </location>
</feature>
<dbReference type="InterPro" id="IPR017916">
    <property type="entry name" value="SB_dom"/>
</dbReference>
<keyword evidence="4" id="KW-0653">Protein transport</keyword>
<dbReference type="SUPFAM" id="SSF140111">
    <property type="entry name" value="Endosomal sorting complex assembly domain"/>
    <property type="match status" value="1"/>
</dbReference>
<dbReference type="Proteomes" id="UP000815325">
    <property type="component" value="Unassembled WGS sequence"/>
</dbReference>
<comment type="subcellular location">
    <subcellularLocation>
        <location evidence="1">Endosome</location>
    </subcellularLocation>
</comment>
<evidence type="ECO:0000313" key="7">
    <source>
        <dbReference type="EMBL" id="KAF5838315.1"/>
    </source>
</evidence>
<dbReference type="InterPro" id="IPR037202">
    <property type="entry name" value="ESCRT_assembly_dom"/>
</dbReference>
<sequence>MGSKSAQLQQWLDRNKPKADALEASGSIDWDAVIVPTDDASKQALQAQAEDLALEDSIVALDKAFHVGIQGLSLESYLKQVRTLCRRQFFARALGMKAAEMQQRQQPPLRPPPMPPVGVGLSSPLQGMDHFMPPPPIPVASRPPPPMQPMMIPTQALAAASASRPSSQPGPVPPPLPPYMQPITSNPMQPATSNPLQPVANPVIMRPMQARPIQPYPKVQR</sequence>
<dbReference type="InterPro" id="IPR052070">
    <property type="entry name" value="ESCRT-I_UEV_domain"/>
</dbReference>
<dbReference type="Pfam" id="PF09454">
    <property type="entry name" value="Vps23_core"/>
    <property type="match status" value="1"/>
</dbReference>
<evidence type="ECO:0000256" key="4">
    <source>
        <dbReference type="ARBA" id="ARBA00022927"/>
    </source>
</evidence>
<evidence type="ECO:0000256" key="3">
    <source>
        <dbReference type="ARBA" id="ARBA00022753"/>
    </source>
</evidence>
<keyword evidence="8" id="KW-1185">Reference proteome</keyword>
<proteinExistence type="predicted"/>
<gene>
    <name evidence="7" type="ORF">DUNSADRAFT_3046</name>
</gene>
<evidence type="ECO:0000256" key="5">
    <source>
        <dbReference type="SAM" id="MobiDB-lite"/>
    </source>
</evidence>
<protein>
    <submittedName>
        <fullName evidence="7">Vps23 core domain-containing protein</fullName>
    </submittedName>
</protein>
<keyword evidence="3" id="KW-0967">Endosome</keyword>
<keyword evidence="2" id="KW-0813">Transport</keyword>
<evidence type="ECO:0000313" key="8">
    <source>
        <dbReference type="Proteomes" id="UP000815325"/>
    </source>
</evidence>
<feature type="compositionally biased region" description="Pro residues" evidence="5">
    <location>
        <begin position="168"/>
        <end position="180"/>
    </location>
</feature>
<evidence type="ECO:0000256" key="2">
    <source>
        <dbReference type="ARBA" id="ARBA00022448"/>
    </source>
</evidence>
<evidence type="ECO:0000259" key="6">
    <source>
        <dbReference type="Pfam" id="PF09454"/>
    </source>
</evidence>
<feature type="compositionally biased region" description="Low complexity" evidence="5">
    <location>
        <begin position="156"/>
        <end position="167"/>
    </location>
</feature>
<dbReference type="PANTHER" id="PTHR23306:SF3">
    <property type="entry name" value="TUMOR SUPPRESSOR PROTEIN 101"/>
    <property type="match status" value="1"/>
</dbReference>
<name>A0ABQ7GUL9_DUNSA</name>
<dbReference type="Gene3D" id="6.10.140.820">
    <property type="match status" value="1"/>
</dbReference>
<comment type="caution">
    <text evidence="7">The sequence shown here is derived from an EMBL/GenBank/DDBJ whole genome shotgun (WGS) entry which is preliminary data.</text>
</comment>
<feature type="compositionally biased region" description="Polar residues" evidence="5">
    <location>
        <begin position="183"/>
        <end position="196"/>
    </location>
</feature>
<feature type="domain" description="SB" evidence="6">
    <location>
        <begin position="33"/>
        <end position="96"/>
    </location>
</feature>
<organism evidence="7 8">
    <name type="scientific">Dunaliella salina</name>
    <name type="common">Green alga</name>
    <name type="synonym">Protococcus salinus</name>
    <dbReference type="NCBI Taxonomy" id="3046"/>
    <lineage>
        <taxon>Eukaryota</taxon>
        <taxon>Viridiplantae</taxon>
        <taxon>Chlorophyta</taxon>
        <taxon>core chlorophytes</taxon>
        <taxon>Chlorophyceae</taxon>
        <taxon>CS clade</taxon>
        <taxon>Chlamydomonadales</taxon>
        <taxon>Dunaliellaceae</taxon>
        <taxon>Dunaliella</taxon>
    </lineage>
</organism>
<dbReference type="PANTHER" id="PTHR23306">
    <property type="entry name" value="TUMOR SUSCEPTIBILITY GENE 101 PROTEIN-RELATED"/>
    <property type="match status" value="1"/>
</dbReference>
<evidence type="ECO:0000256" key="1">
    <source>
        <dbReference type="ARBA" id="ARBA00004177"/>
    </source>
</evidence>
<dbReference type="EMBL" id="MU069583">
    <property type="protein sequence ID" value="KAF5838315.1"/>
    <property type="molecule type" value="Genomic_DNA"/>
</dbReference>
<reference evidence="7" key="1">
    <citation type="submission" date="2017-08" db="EMBL/GenBank/DDBJ databases">
        <authorList>
            <person name="Polle J.E."/>
            <person name="Barry K."/>
            <person name="Cushman J."/>
            <person name="Schmutz J."/>
            <person name="Tran D."/>
            <person name="Hathwaick L.T."/>
            <person name="Yim W.C."/>
            <person name="Jenkins J."/>
            <person name="Mckie-Krisberg Z.M."/>
            <person name="Prochnik S."/>
            <person name="Lindquist E."/>
            <person name="Dockter R.B."/>
            <person name="Adam C."/>
            <person name="Molina H."/>
            <person name="Bunkerborg J."/>
            <person name="Jin E."/>
            <person name="Buchheim M."/>
            <person name="Magnuson J."/>
        </authorList>
    </citation>
    <scope>NUCLEOTIDE SEQUENCE</scope>
    <source>
        <strain evidence="7">CCAP 19/18</strain>
    </source>
</reference>
<accession>A0ABQ7GUL9</accession>